<sequence>MSFVITAPDTVTSAAGDLAGIRSTLAEATVAAARPTTSVTAAAADEVSLALSRVFGSYGQQFQALSAQAGAFHDEFVSLLRGGAAAYLNTEIANAPNTAAATDLLLGGLIPTGPNGLGPTTGGAPSGIFNGAGQQLGSVISSLISGNPGSILPGLFGPNQTGAPAPVVGPYQALFANTSANLQTIIGNWAAHPFPALQQVISNQQRYAQLVATDAANSIQNLPAGLQALPSHIQAAIQAAAGYNPVAAAQAYLGKQAAYNQIVTTSLANTVRELQANLPAFQSDLGMTGQAVLTGDYHGAVSGVPRALIHLFLDGVELRNGSEVIIHGPAGELLPIMDVAAQQQQDFINLFPDGSIPRQMTQNFVDAVGTALPSLGFALIGPPIATLDGLATGATAFRTALQAGDGVGAVGALIGMPAYVADGFLNGETVIDLTIPLTETAVIPPFTVGANTPVVVHMPFYGILAQPQPISATIHLPAVVTTVPITLSFGETEFGGLVPQLLTYIPLQVASAIAPE</sequence>
<keyword evidence="3" id="KW-1185">Reference proteome</keyword>
<evidence type="ECO:0000313" key="3">
    <source>
        <dbReference type="Proteomes" id="UP000193087"/>
    </source>
</evidence>
<dbReference type="InterPro" id="IPR038332">
    <property type="entry name" value="PPE_sf"/>
</dbReference>
<dbReference type="Proteomes" id="UP000193087">
    <property type="component" value="Unassembled WGS sequence"/>
</dbReference>
<protein>
    <recommendedName>
        <fullName evidence="1">PE domain-containing protein</fullName>
    </recommendedName>
</protein>
<proteinExistence type="predicted"/>
<gene>
    <name evidence="2" type="ORF">AWC22_24550</name>
</gene>
<reference evidence="2 3" key="1">
    <citation type="submission" date="2016-01" db="EMBL/GenBank/DDBJ databases">
        <title>The new phylogeny of the genus Mycobacterium.</title>
        <authorList>
            <person name="Tarcisio F."/>
            <person name="Conor M."/>
            <person name="Antonella G."/>
            <person name="Elisabetta G."/>
            <person name="Giulia F.S."/>
            <person name="Sara T."/>
            <person name="Anna F."/>
            <person name="Clotilde B."/>
            <person name="Roberto B."/>
            <person name="Veronica D.S."/>
            <person name="Fabio R."/>
            <person name="Monica P."/>
            <person name="Olivier J."/>
            <person name="Enrico T."/>
            <person name="Nicola S."/>
        </authorList>
    </citation>
    <scope>NUCLEOTIDE SEQUENCE [LARGE SCALE GENOMIC DNA]</scope>
    <source>
        <strain evidence="2 3">DSM 45176</strain>
    </source>
</reference>
<accession>A0A1X2C9Q4</accession>
<dbReference type="Gene3D" id="1.10.287.850">
    <property type="entry name" value="HP0062-like domain"/>
    <property type="match status" value="1"/>
</dbReference>
<dbReference type="Pfam" id="PF00934">
    <property type="entry name" value="PE"/>
    <property type="match status" value="1"/>
</dbReference>
<name>A0A1X2C9Q4_9MYCO</name>
<dbReference type="SUPFAM" id="SSF140459">
    <property type="entry name" value="PE/PPE dimer-like"/>
    <property type="match status" value="1"/>
</dbReference>
<dbReference type="STRING" id="486698.AWC22_24550"/>
<dbReference type="OrthoDB" id="4740140at2"/>
<dbReference type="AlphaFoldDB" id="A0A1X2C9Q4"/>
<organism evidence="2 3">
    <name type="scientific">Mycobacterium riyadhense</name>
    <dbReference type="NCBI Taxonomy" id="486698"/>
    <lineage>
        <taxon>Bacteria</taxon>
        <taxon>Bacillati</taxon>
        <taxon>Actinomycetota</taxon>
        <taxon>Actinomycetes</taxon>
        <taxon>Mycobacteriales</taxon>
        <taxon>Mycobacteriaceae</taxon>
        <taxon>Mycobacterium</taxon>
    </lineage>
</organism>
<evidence type="ECO:0000259" key="1">
    <source>
        <dbReference type="Pfam" id="PF00934"/>
    </source>
</evidence>
<dbReference type="InterPro" id="IPR000084">
    <property type="entry name" value="PE-PGRS_N"/>
</dbReference>
<feature type="domain" description="PE" evidence="1">
    <location>
        <begin position="4"/>
        <end position="94"/>
    </location>
</feature>
<evidence type="ECO:0000313" key="2">
    <source>
        <dbReference type="EMBL" id="ORW72069.1"/>
    </source>
</evidence>
<dbReference type="EMBL" id="LQPQ01000142">
    <property type="protein sequence ID" value="ORW72069.1"/>
    <property type="molecule type" value="Genomic_DNA"/>
</dbReference>
<comment type="caution">
    <text evidence="2">The sequence shown here is derived from an EMBL/GenBank/DDBJ whole genome shotgun (WGS) entry which is preliminary data.</text>
</comment>